<dbReference type="InterPro" id="IPR005069">
    <property type="entry name" value="Nucl-diP-sugar_transferase"/>
</dbReference>
<dbReference type="Pfam" id="PF03407">
    <property type="entry name" value="Nucleotid_trans"/>
    <property type="match status" value="1"/>
</dbReference>
<proteinExistence type="inferred from homology"/>
<evidence type="ECO:0000259" key="2">
    <source>
        <dbReference type="Pfam" id="PF03407"/>
    </source>
</evidence>
<dbReference type="EMBL" id="CASHTH010002584">
    <property type="protein sequence ID" value="CAI8032076.1"/>
    <property type="molecule type" value="Genomic_DNA"/>
</dbReference>
<dbReference type="Proteomes" id="UP001174909">
    <property type="component" value="Unassembled WGS sequence"/>
</dbReference>
<reference evidence="3" key="1">
    <citation type="submission" date="2023-03" db="EMBL/GenBank/DDBJ databases">
        <authorList>
            <person name="Steffen K."/>
            <person name="Cardenas P."/>
        </authorList>
    </citation>
    <scope>NUCLEOTIDE SEQUENCE</scope>
</reference>
<evidence type="ECO:0000256" key="1">
    <source>
        <dbReference type="ARBA" id="ARBA00007033"/>
    </source>
</evidence>
<name>A0AA35SNZ2_GEOBA</name>
<sequence>MTFMRSQMSKDFRFQPVYSAPQTRLLVARLVSYWRYSFASYDTDALVLRNPQPLYERYRDVNVIAGASVHWPQWAGELWGFSMCLGAFMIRSSPETEQLWKAVSKTWGNWGSEQDQFNRALVGSNIAWNHTRSNMTKSQFCQHPYAWEGFTQKEPRSHILLLPPRQFCRGECCDKTEYPLSHSPFIFHGGGGNIGMFAGKKLHMKESGVWFLREDWAQVSQFSEKTERHWLKQLSTL</sequence>
<comment type="similarity">
    <text evidence="1">Belongs to the glycosyltransferase 77 family.</text>
</comment>
<evidence type="ECO:0000313" key="4">
    <source>
        <dbReference type="Proteomes" id="UP001174909"/>
    </source>
</evidence>
<dbReference type="AlphaFoldDB" id="A0AA35SNZ2"/>
<gene>
    <name evidence="3" type="ORF">GBAR_LOCUS18165</name>
</gene>
<dbReference type="SUPFAM" id="SSF53448">
    <property type="entry name" value="Nucleotide-diphospho-sugar transferases"/>
    <property type="match status" value="1"/>
</dbReference>
<accession>A0AA35SNZ2</accession>
<comment type="caution">
    <text evidence="3">The sequence shown here is derived from an EMBL/GenBank/DDBJ whole genome shotgun (WGS) entry which is preliminary data.</text>
</comment>
<keyword evidence="4" id="KW-1185">Reference proteome</keyword>
<dbReference type="InterPro" id="IPR029044">
    <property type="entry name" value="Nucleotide-diphossugar_trans"/>
</dbReference>
<organism evidence="3 4">
    <name type="scientific">Geodia barretti</name>
    <name type="common">Barrett's horny sponge</name>
    <dbReference type="NCBI Taxonomy" id="519541"/>
    <lineage>
        <taxon>Eukaryota</taxon>
        <taxon>Metazoa</taxon>
        <taxon>Porifera</taxon>
        <taxon>Demospongiae</taxon>
        <taxon>Heteroscleromorpha</taxon>
        <taxon>Tetractinellida</taxon>
        <taxon>Astrophorina</taxon>
        <taxon>Geodiidae</taxon>
        <taxon>Geodia</taxon>
    </lineage>
</organism>
<dbReference type="Gene3D" id="3.90.550.10">
    <property type="entry name" value="Spore Coat Polysaccharide Biosynthesis Protein SpsA, Chain A"/>
    <property type="match status" value="1"/>
</dbReference>
<protein>
    <recommendedName>
        <fullName evidence="2">Nucleotide-diphospho-sugar transferase domain-containing protein</fullName>
    </recommendedName>
</protein>
<evidence type="ECO:0000313" key="3">
    <source>
        <dbReference type="EMBL" id="CAI8032076.1"/>
    </source>
</evidence>
<feature type="domain" description="Nucleotide-diphospho-sugar transferase" evidence="2">
    <location>
        <begin position="26"/>
        <end position="152"/>
    </location>
</feature>